<comment type="caution">
    <text evidence="1">The sequence shown here is derived from an EMBL/GenBank/DDBJ whole genome shotgun (WGS) entry which is preliminary data.</text>
</comment>
<dbReference type="InterPro" id="IPR029033">
    <property type="entry name" value="His_PPase_superfam"/>
</dbReference>
<dbReference type="InterPro" id="IPR013078">
    <property type="entry name" value="His_Pase_superF_clade-1"/>
</dbReference>
<reference evidence="1 2" key="1">
    <citation type="submission" date="2024-06" db="EMBL/GenBank/DDBJ databases">
        <title>The Natural Products Discovery Center: Release of the First 8490 Sequenced Strains for Exploring Actinobacteria Biosynthetic Diversity.</title>
        <authorList>
            <person name="Kalkreuter E."/>
            <person name="Kautsar S.A."/>
            <person name="Yang D."/>
            <person name="Bader C.D."/>
            <person name="Teijaro C.N."/>
            <person name="Fluegel L."/>
            <person name="Davis C.M."/>
            <person name="Simpson J.R."/>
            <person name="Lauterbach L."/>
            <person name="Steele A.D."/>
            <person name="Gui C."/>
            <person name="Meng S."/>
            <person name="Li G."/>
            <person name="Viehrig K."/>
            <person name="Ye F."/>
            <person name="Su P."/>
            <person name="Kiefer A.F."/>
            <person name="Nichols A."/>
            <person name="Cepeda A.J."/>
            <person name="Yan W."/>
            <person name="Fan B."/>
            <person name="Jiang Y."/>
            <person name="Adhikari A."/>
            <person name="Zheng C.-J."/>
            <person name="Schuster L."/>
            <person name="Cowan T.M."/>
            <person name="Smanski M.J."/>
            <person name="Chevrette M.G."/>
            <person name="De Carvalho L.P.S."/>
            <person name="Shen B."/>
        </authorList>
    </citation>
    <scope>NUCLEOTIDE SEQUENCE [LARGE SCALE GENOMIC DNA]</scope>
    <source>
        <strain evidence="1 2">NPDC000234</strain>
    </source>
</reference>
<dbReference type="EC" id="3.1.3.-" evidence="1"/>
<dbReference type="Pfam" id="PF00300">
    <property type="entry name" value="His_Phos_1"/>
    <property type="match status" value="1"/>
</dbReference>
<evidence type="ECO:0000313" key="2">
    <source>
        <dbReference type="Proteomes" id="UP001474181"/>
    </source>
</evidence>
<organism evidence="1 2">
    <name type="scientific">Streptomyces hyaluromycini</name>
    <dbReference type="NCBI Taxonomy" id="1377993"/>
    <lineage>
        <taxon>Bacteria</taxon>
        <taxon>Bacillati</taxon>
        <taxon>Actinomycetota</taxon>
        <taxon>Actinomycetes</taxon>
        <taxon>Kitasatosporales</taxon>
        <taxon>Streptomycetaceae</taxon>
        <taxon>Streptomyces</taxon>
    </lineage>
</organism>
<gene>
    <name evidence="1" type="ORF">ABT404_48060</name>
</gene>
<sequence>MPIDLTLLCAPGGDPTLDPLLGDAHLSEDNMHMAGAARAVLSRREPAVRAPSIRCSETADAIGLVASSEPMLRDLNVGRWCGRTVGEVAATDPDGFTAWLTDPDATPHDGESVRQLCRRSADWLSSMAPHTGHAVAITEAAVIRAVLIDALAVPARAFWHLAVPPLCAVFLTRRNGRWDVQFGSIPAQEPRHRLLSRRATPATSRA</sequence>
<keyword evidence="2" id="KW-1185">Reference proteome</keyword>
<dbReference type="Gene3D" id="3.40.50.1240">
    <property type="entry name" value="Phosphoglycerate mutase-like"/>
    <property type="match status" value="1"/>
</dbReference>
<dbReference type="RefSeq" id="WP_350791335.1">
    <property type="nucleotide sequence ID" value="NZ_JBEPEK010000734.1"/>
</dbReference>
<dbReference type="GO" id="GO:0016787">
    <property type="term" value="F:hydrolase activity"/>
    <property type="evidence" value="ECO:0007669"/>
    <property type="project" value="UniProtKB-KW"/>
</dbReference>
<protein>
    <submittedName>
        <fullName evidence="1">Histidine phosphatase family protein</fullName>
        <ecNumber evidence="1">3.1.3.-</ecNumber>
    </submittedName>
</protein>
<dbReference type="SUPFAM" id="SSF53254">
    <property type="entry name" value="Phosphoglycerate mutase-like"/>
    <property type="match status" value="1"/>
</dbReference>
<proteinExistence type="predicted"/>
<evidence type="ECO:0000313" key="1">
    <source>
        <dbReference type="EMBL" id="MER7187133.1"/>
    </source>
</evidence>
<keyword evidence="1" id="KW-0378">Hydrolase</keyword>
<accession>A0ABV1XDQ4</accession>
<dbReference type="EMBL" id="JBEPEK010000734">
    <property type="protein sequence ID" value="MER7187133.1"/>
    <property type="molecule type" value="Genomic_DNA"/>
</dbReference>
<dbReference type="Proteomes" id="UP001474181">
    <property type="component" value="Unassembled WGS sequence"/>
</dbReference>
<name>A0ABV1XDQ4_9ACTN</name>